<feature type="repeat" description="ANK" evidence="3">
    <location>
        <begin position="1046"/>
        <end position="1078"/>
    </location>
</feature>
<feature type="domain" description="Ras-associating" evidence="5">
    <location>
        <begin position="4"/>
        <end position="95"/>
    </location>
</feature>
<comment type="caution">
    <text evidence="6">The sequence shown here is derived from an EMBL/GenBank/DDBJ whole genome shotgun (WGS) entry which is preliminary data.</text>
</comment>
<dbReference type="InterPro" id="IPR036770">
    <property type="entry name" value="Ankyrin_rpt-contain_sf"/>
</dbReference>
<evidence type="ECO:0000313" key="6">
    <source>
        <dbReference type="EMBL" id="KAJ5073184.1"/>
    </source>
</evidence>
<dbReference type="CDD" id="cd00821">
    <property type="entry name" value="PH"/>
    <property type="match status" value="1"/>
</dbReference>
<dbReference type="SMART" id="SM00248">
    <property type="entry name" value="ANK"/>
    <property type="match status" value="14"/>
</dbReference>
<reference evidence="6" key="1">
    <citation type="submission" date="2022-10" db="EMBL/GenBank/DDBJ databases">
        <title>Novel sulphate-reducing endosymbionts in the free-living metamonad Anaeramoeba.</title>
        <authorList>
            <person name="Jerlstrom-Hultqvist J."/>
            <person name="Cepicka I."/>
            <person name="Gallot-Lavallee L."/>
            <person name="Salas-Leiva D."/>
            <person name="Curtis B.A."/>
            <person name="Zahonova K."/>
            <person name="Pipaliya S."/>
            <person name="Dacks J."/>
            <person name="Roger A.J."/>
        </authorList>
    </citation>
    <scope>NUCLEOTIDE SEQUENCE</scope>
    <source>
        <strain evidence="6">BMAN</strain>
    </source>
</reference>
<dbReference type="PROSITE" id="PS50200">
    <property type="entry name" value="RA"/>
    <property type="match status" value="1"/>
</dbReference>
<dbReference type="InterPro" id="IPR000159">
    <property type="entry name" value="RA_dom"/>
</dbReference>
<keyword evidence="7" id="KW-1185">Reference proteome</keyword>
<accession>A0A9Q0RBY3</accession>
<dbReference type="EMBL" id="JAPDFW010000076">
    <property type="protein sequence ID" value="KAJ5073184.1"/>
    <property type="molecule type" value="Genomic_DNA"/>
</dbReference>
<evidence type="ECO:0000259" key="5">
    <source>
        <dbReference type="PROSITE" id="PS50200"/>
    </source>
</evidence>
<dbReference type="InterPro" id="IPR001849">
    <property type="entry name" value="PH_domain"/>
</dbReference>
<proteinExistence type="predicted"/>
<keyword evidence="2 3" id="KW-0040">ANK repeat</keyword>
<dbReference type="Pfam" id="PF00169">
    <property type="entry name" value="PH"/>
    <property type="match status" value="1"/>
</dbReference>
<feature type="repeat" description="ANK" evidence="3">
    <location>
        <begin position="825"/>
        <end position="857"/>
    </location>
</feature>
<dbReference type="InterPro" id="IPR002110">
    <property type="entry name" value="Ankyrin_rpt"/>
</dbReference>
<name>A0A9Q0RBY3_ANAIG</name>
<dbReference type="PROSITE" id="PS50088">
    <property type="entry name" value="ANK_REPEAT"/>
    <property type="match status" value="8"/>
</dbReference>
<feature type="repeat" description="ANK" evidence="3">
    <location>
        <begin position="1013"/>
        <end position="1045"/>
    </location>
</feature>
<dbReference type="GO" id="GO:0007165">
    <property type="term" value="P:signal transduction"/>
    <property type="evidence" value="ECO:0007669"/>
    <property type="project" value="InterPro"/>
</dbReference>
<evidence type="ECO:0000259" key="4">
    <source>
        <dbReference type="PROSITE" id="PS50003"/>
    </source>
</evidence>
<organism evidence="6 7">
    <name type="scientific">Anaeramoeba ignava</name>
    <name type="common">Anaerobic marine amoeba</name>
    <dbReference type="NCBI Taxonomy" id="1746090"/>
    <lineage>
        <taxon>Eukaryota</taxon>
        <taxon>Metamonada</taxon>
        <taxon>Anaeramoebidae</taxon>
        <taxon>Anaeramoeba</taxon>
    </lineage>
</organism>
<feature type="repeat" description="ANK" evidence="3">
    <location>
        <begin position="1114"/>
        <end position="1146"/>
    </location>
</feature>
<gene>
    <name evidence="6" type="ORF">M0811_08866</name>
</gene>
<dbReference type="OrthoDB" id="1916412at2759"/>
<feature type="repeat" description="ANK" evidence="3">
    <location>
        <begin position="924"/>
        <end position="956"/>
    </location>
</feature>
<dbReference type="InterPro" id="IPR011993">
    <property type="entry name" value="PH-like_dom_sf"/>
</dbReference>
<dbReference type="InterPro" id="IPR051165">
    <property type="entry name" value="Multifunctional_ANK_Repeat"/>
</dbReference>
<evidence type="ECO:0000256" key="3">
    <source>
        <dbReference type="PROSITE-ProRule" id="PRU00023"/>
    </source>
</evidence>
<dbReference type="PANTHER" id="PTHR24123:SF33">
    <property type="entry name" value="PROTEIN HOS4"/>
    <property type="match status" value="1"/>
</dbReference>
<sequence length="1366" mass="156894">MSDKPKVYRVTFSEGRYKVVASSTDSTAKSIIDYIIQKTPDLNPQPNTYLCFSTQSFERVLNDDEKPLELGLTLSSQEPDEWKSFLHFKIARKDLLTVKIFRRNSSEPLAFIINENSNIQKLIELIASKFPVEDIKKTFIQEQFGNEKPQIIDNQKKIIDIIKGWGDKCENYKFLYKDSNLQIKGMEDFFYKYESQKIEDVSFDEINRNIMDIVVEGNSFYLKNEGFVDDTKGNSEFIHDNLSLLDRIKKEMDDEDSQFSKYLQRSKQMIDNKIDAYLEIAVPKVAKNIGIKGCHEITTLVNSFESMKEKISKEKVQEYARNVKDLDSLYSIRVAKIQGGIIDLIKQDLGVYFFNTKNELEMATVDLTKQTGTLSFLSNPIREGFLLKKSRTWGRKKLLYLVLTPRFLHYFHVPKNKEDSLEEILQSGKPHQSLPLSIIKVQRTVLEQQTTSKETSKEQKEVEEEKDISIDYTFDIIYDTNRYHFVAASEFEMNEWIRLINLIKSRVSEKKTIQVHRVNQNCKYEYSINYIGEQDAQSLDYKAEEGTYQIQIESFNDKWIFTKKFVDFIDLGETLRKLLPIFIFPTVPKNFRLGGVIRNRISTLVGKKAEEPPKKEQKSGKKGFFKSIFKDNKKPKVVLNETAIRLGNDFIYSFLNELLVNFRVNQLPEVLDFFGINNIFLAIKQNNLDFVKYLTINDTLYTLSRKQTGKTPIHFAAKLRLDLLKVIIENIDDMKKNKSLDIDFDLDICHVNSKDQDGTTILLQSVYDLRKDVFDCLIDREDIKVDIADNNGFTPFLASFKKNLLDFAKKLVEKNCDINCQDEETKNSALHYAFINGNIEGVNFLIHRGIDLDLQDKYGRTVLMLAVTSKRDDVINKLLESEANVNIQNNNFKTALHYCVEQNNINLTNEMLQKEGDPNIEDENKETCLHFAVMNRNLKMIELLLDHKASPNKQNINGMTPLHLAITQEIKKQVQIMELDSNQNDVQKQASSLEIIKLLIEKGSAIVDTQNAEGNYPIHSCVIRKDMDLLTYLLQNKANINAGDRDGRTPLHLAALSSNNRIIELLVSFNSVVDISDITDVGSSPIHLAAENNNIEGIMFLLRNGSSINCLRQDRKSPLHLAAKNGFNDLVSLLAENGADVNLQDFDGNTPLHLSLKSNHERTSALIAQSGGYLNMINNKGQSPLQLAKNSKIKKMIKEASERFASQGLTKRGTIPNIVTDIRTPESSIESHDKRKSFNPMGGLALEKLKSAKSAVDAHGLIPEYLKIVFHLNDKADDFKSRISTRINFESSEIENVKDILIFAKKKIKFDPENDDLDSFTILYEDESKEYIIIDFEAKLEEIFKFGKLIHIFHKEDFLKLFGLFK</sequence>
<dbReference type="PANTHER" id="PTHR24123">
    <property type="entry name" value="ANKYRIN REPEAT-CONTAINING"/>
    <property type="match status" value="1"/>
</dbReference>
<feature type="repeat" description="ANK" evidence="3">
    <location>
        <begin position="858"/>
        <end position="890"/>
    </location>
</feature>
<dbReference type="SUPFAM" id="SSF50729">
    <property type="entry name" value="PH domain-like"/>
    <property type="match status" value="1"/>
</dbReference>
<evidence type="ECO:0000313" key="7">
    <source>
        <dbReference type="Proteomes" id="UP001149090"/>
    </source>
</evidence>
<dbReference type="PROSITE" id="PS50297">
    <property type="entry name" value="ANK_REP_REGION"/>
    <property type="match status" value="8"/>
</dbReference>
<dbReference type="SMART" id="SM00233">
    <property type="entry name" value="PH"/>
    <property type="match status" value="1"/>
</dbReference>
<evidence type="ECO:0000256" key="1">
    <source>
        <dbReference type="ARBA" id="ARBA00022737"/>
    </source>
</evidence>
<dbReference type="Pfam" id="PF00788">
    <property type="entry name" value="RA"/>
    <property type="match status" value="1"/>
</dbReference>
<feature type="domain" description="PH" evidence="4">
    <location>
        <begin position="379"/>
        <end position="505"/>
    </location>
</feature>
<dbReference type="Gene3D" id="2.30.29.30">
    <property type="entry name" value="Pleckstrin-homology domain (PH domain)/Phosphotyrosine-binding domain (PTB)"/>
    <property type="match status" value="1"/>
</dbReference>
<keyword evidence="1" id="KW-0677">Repeat</keyword>
<dbReference type="Gene3D" id="1.25.40.20">
    <property type="entry name" value="Ankyrin repeat-containing domain"/>
    <property type="match status" value="4"/>
</dbReference>
<dbReference type="Proteomes" id="UP001149090">
    <property type="component" value="Unassembled WGS sequence"/>
</dbReference>
<dbReference type="PROSITE" id="PS50003">
    <property type="entry name" value="PH_DOMAIN"/>
    <property type="match status" value="1"/>
</dbReference>
<feature type="repeat" description="ANK" evidence="3">
    <location>
        <begin position="1081"/>
        <end position="1113"/>
    </location>
</feature>
<feature type="repeat" description="ANK" evidence="3">
    <location>
        <begin position="1147"/>
        <end position="1179"/>
    </location>
</feature>
<dbReference type="Pfam" id="PF12796">
    <property type="entry name" value="Ank_2"/>
    <property type="match status" value="4"/>
</dbReference>
<dbReference type="SUPFAM" id="SSF48403">
    <property type="entry name" value="Ankyrin repeat"/>
    <property type="match status" value="2"/>
</dbReference>
<dbReference type="PRINTS" id="PR01415">
    <property type="entry name" value="ANKYRIN"/>
</dbReference>
<protein>
    <submittedName>
        <fullName evidence="6">Molting protein mlt-4</fullName>
    </submittedName>
</protein>
<evidence type="ECO:0000256" key="2">
    <source>
        <dbReference type="ARBA" id="ARBA00023043"/>
    </source>
</evidence>